<keyword evidence="1" id="KW-0347">Helicase</keyword>
<gene>
    <name evidence="1" type="ORF">ElyMa_004938300</name>
</gene>
<dbReference type="GO" id="GO:0006260">
    <property type="term" value="P:DNA replication"/>
    <property type="evidence" value="ECO:0007669"/>
    <property type="project" value="TreeGrafter"/>
</dbReference>
<dbReference type="InterPro" id="IPR027417">
    <property type="entry name" value="P-loop_NTPase"/>
</dbReference>
<keyword evidence="2" id="KW-1185">Reference proteome</keyword>
<comment type="caution">
    <text evidence="1">The sequence shown here is derived from an EMBL/GenBank/DDBJ whole genome shotgun (WGS) entry which is preliminary data.</text>
</comment>
<dbReference type="GO" id="GO:0005657">
    <property type="term" value="C:replication fork"/>
    <property type="evidence" value="ECO:0007669"/>
    <property type="project" value="TreeGrafter"/>
</dbReference>
<dbReference type="PANTHER" id="PTHR23274">
    <property type="entry name" value="DNA HELICASE-RELATED"/>
    <property type="match status" value="1"/>
</dbReference>
<name>A0AAV4J046_9GAST</name>
<accession>A0AAV4J046</accession>
<keyword evidence="1" id="KW-0067">ATP-binding</keyword>
<proteinExistence type="predicted"/>
<organism evidence="1 2">
    <name type="scientific">Elysia marginata</name>
    <dbReference type="NCBI Taxonomy" id="1093978"/>
    <lineage>
        <taxon>Eukaryota</taxon>
        <taxon>Metazoa</taxon>
        <taxon>Spiralia</taxon>
        <taxon>Lophotrochozoa</taxon>
        <taxon>Mollusca</taxon>
        <taxon>Gastropoda</taxon>
        <taxon>Heterobranchia</taxon>
        <taxon>Euthyneura</taxon>
        <taxon>Panpulmonata</taxon>
        <taxon>Sacoglossa</taxon>
        <taxon>Placobranchoidea</taxon>
        <taxon>Plakobranchidae</taxon>
        <taxon>Elysia</taxon>
    </lineage>
</organism>
<evidence type="ECO:0000313" key="1">
    <source>
        <dbReference type="EMBL" id="GFS15640.1"/>
    </source>
</evidence>
<keyword evidence="1" id="KW-0378">Hydrolase</keyword>
<dbReference type="Proteomes" id="UP000762676">
    <property type="component" value="Unassembled WGS sequence"/>
</dbReference>
<protein>
    <submittedName>
        <fullName evidence="1">ATP-dependent DNA helicase PIF1</fullName>
    </submittedName>
</protein>
<dbReference type="AlphaFoldDB" id="A0AAV4J046"/>
<dbReference type="GO" id="GO:0004386">
    <property type="term" value="F:helicase activity"/>
    <property type="evidence" value="ECO:0007669"/>
    <property type="project" value="UniProtKB-KW"/>
</dbReference>
<dbReference type="Gene3D" id="3.40.50.300">
    <property type="entry name" value="P-loop containing nucleotide triphosphate hydrolases"/>
    <property type="match status" value="1"/>
</dbReference>
<reference evidence="1 2" key="1">
    <citation type="journal article" date="2021" name="Elife">
        <title>Chloroplast acquisition without the gene transfer in kleptoplastic sea slugs, Plakobranchus ocellatus.</title>
        <authorList>
            <person name="Maeda T."/>
            <person name="Takahashi S."/>
            <person name="Yoshida T."/>
            <person name="Shimamura S."/>
            <person name="Takaki Y."/>
            <person name="Nagai Y."/>
            <person name="Toyoda A."/>
            <person name="Suzuki Y."/>
            <person name="Arimoto A."/>
            <person name="Ishii H."/>
            <person name="Satoh N."/>
            <person name="Nishiyama T."/>
            <person name="Hasebe M."/>
            <person name="Maruyama T."/>
            <person name="Minagawa J."/>
            <person name="Obokata J."/>
            <person name="Shigenobu S."/>
        </authorList>
    </citation>
    <scope>NUCLEOTIDE SEQUENCE [LARGE SCALE GENOMIC DNA]</scope>
</reference>
<keyword evidence="1" id="KW-0547">Nucleotide-binding</keyword>
<sequence>MVNCSPAEVEIAVGALKGKRHFITRISLKPTDTQLPFKFQRRQLPLRPCFAMTINKAQGQTLKCVGLDLTQHVFIHGMLYVALFRTGSKGDIHFIAPNRITQNVVYTEVLEMAS</sequence>
<dbReference type="PANTHER" id="PTHR23274:SF51">
    <property type="entry name" value="OS03G0423850 PROTEIN"/>
    <property type="match status" value="1"/>
</dbReference>
<dbReference type="EMBL" id="BMAT01009880">
    <property type="protein sequence ID" value="GFS15640.1"/>
    <property type="molecule type" value="Genomic_DNA"/>
</dbReference>
<evidence type="ECO:0000313" key="2">
    <source>
        <dbReference type="Proteomes" id="UP000762676"/>
    </source>
</evidence>
<dbReference type="SUPFAM" id="SSF52540">
    <property type="entry name" value="P-loop containing nucleoside triphosphate hydrolases"/>
    <property type="match status" value="1"/>
</dbReference>